<dbReference type="InterPro" id="IPR012677">
    <property type="entry name" value="Nucleotide-bd_a/b_plait_sf"/>
</dbReference>
<evidence type="ECO:0000256" key="1">
    <source>
        <dbReference type="ARBA" id="ARBA00004123"/>
    </source>
</evidence>
<dbReference type="AlphaFoldDB" id="A0AAV2ZPM0"/>
<keyword evidence="8" id="KW-0648">Protein biosynthesis</keyword>
<evidence type="ECO:0000256" key="4">
    <source>
        <dbReference type="ARBA" id="ARBA00016598"/>
    </source>
</evidence>
<comment type="caution">
    <text evidence="13">The sequence shown here is derived from an EMBL/GenBank/DDBJ whole genome shotgun (WGS) entry which is preliminary data.</text>
</comment>
<keyword evidence="9" id="KW-0539">Nucleus</keyword>
<accession>A0AAV2ZPM0</accession>
<sequence>MTGALYSQMVIEFLKYIAGGALAGYCFVEFSSQETASRCLMNINGKVIAGTNPPKRFKLKHALYTKPVDPSPPVRDPAAEYMQAFNYYTQQFQQMLSNWKYDPKSNAYSYQQYGYTANTWQAPEEISEEALEDPIPQLDVDEANNEFMAQSEELYDALIDCQYQPLDTVTSKVVPEA</sequence>
<dbReference type="PANTHER" id="PTHR37457:SF2">
    <property type="entry name" value="TRNA SELENOCYSTEINE 1-ASSOCIATED PROTEIN 1"/>
    <property type="match status" value="1"/>
</dbReference>
<dbReference type="Gene3D" id="3.30.70.330">
    <property type="match status" value="1"/>
</dbReference>
<keyword evidence="6" id="KW-0677">Repeat</keyword>
<dbReference type="Pfam" id="PF17654">
    <property type="entry name" value="Trnau1ap"/>
    <property type="match status" value="1"/>
</dbReference>
<dbReference type="GO" id="GO:0005737">
    <property type="term" value="C:cytoplasm"/>
    <property type="evidence" value="ECO:0007669"/>
    <property type="project" value="UniProtKB-SubCell"/>
</dbReference>
<dbReference type="Proteomes" id="UP001181693">
    <property type="component" value="Unassembled WGS sequence"/>
</dbReference>
<dbReference type="PANTHER" id="PTHR37457">
    <property type="entry name" value="TRNA SELENOCYSTEINE 1-ASSOCIATED PROTEIN 1-RELATED"/>
    <property type="match status" value="1"/>
</dbReference>
<keyword evidence="5" id="KW-0963">Cytoplasm</keyword>
<dbReference type="GO" id="GO:0001514">
    <property type="term" value="P:selenocysteine incorporation"/>
    <property type="evidence" value="ECO:0007669"/>
    <property type="project" value="TreeGrafter"/>
</dbReference>
<dbReference type="Pfam" id="PF00076">
    <property type="entry name" value="RRM_1"/>
    <property type="match status" value="1"/>
</dbReference>
<comment type="similarity">
    <text evidence="3">Belongs to the RRM TRSPAP family.</text>
</comment>
<evidence type="ECO:0000256" key="8">
    <source>
        <dbReference type="ARBA" id="ARBA00022917"/>
    </source>
</evidence>
<dbReference type="GO" id="GO:0005634">
    <property type="term" value="C:nucleus"/>
    <property type="evidence" value="ECO:0007669"/>
    <property type="project" value="UniProtKB-SubCell"/>
</dbReference>
<evidence type="ECO:0000256" key="3">
    <source>
        <dbReference type="ARBA" id="ARBA00008920"/>
    </source>
</evidence>
<dbReference type="SUPFAM" id="SSF54928">
    <property type="entry name" value="RNA-binding domain, RBD"/>
    <property type="match status" value="1"/>
</dbReference>
<comment type="subcellular location">
    <subcellularLocation>
        <location evidence="2">Cytoplasm</location>
    </subcellularLocation>
    <subcellularLocation>
        <location evidence="1">Nucleus</location>
    </subcellularLocation>
</comment>
<feature type="domain" description="RRM" evidence="11">
    <location>
        <begin position="20"/>
        <end position="51"/>
    </location>
</feature>
<dbReference type="GO" id="GO:0000049">
    <property type="term" value="F:tRNA binding"/>
    <property type="evidence" value="ECO:0007669"/>
    <property type="project" value="TreeGrafter"/>
</dbReference>
<organism evidence="13 14">
    <name type="scientific">Pyxicephalus adspersus</name>
    <name type="common">African bullfrog</name>
    <dbReference type="NCBI Taxonomy" id="30357"/>
    <lineage>
        <taxon>Eukaryota</taxon>
        <taxon>Metazoa</taxon>
        <taxon>Chordata</taxon>
        <taxon>Craniata</taxon>
        <taxon>Vertebrata</taxon>
        <taxon>Euteleostomi</taxon>
        <taxon>Amphibia</taxon>
        <taxon>Batrachia</taxon>
        <taxon>Anura</taxon>
        <taxon>Neobatrachia</taxon>
        <taxon>Ranoidea</taxon>
        <taxon>Pyxicephalidae</taxon>
        <taxon>Pyxicephalinae</taxon>
        <taxon>Pyxicephalus</taxon>
    </lineage>
</organism>
<evidence type="ECO:0000259" key="12">
    <source>
        <dbReference type="Pfam" id="PF17654"/>
    </source>
</evidence>
<evidence type="ECO:0000259" key="11">
    <source>
        <dbReference type="Pfam" id="PF00076"/>
    </source>
</evidence>
<dbReference type="InterPro" id="IPR040434">
    <property type="entry name" value="TSAP1"/>
</dbReference>
<evidence type="ECO:0000256" key="7">
    <source>
        <dbReference type="ARBA" id="ARBA00022884"/>
    </source>
</evidence>
<gene>
    <name evidence="13" type="ORF">GDO54_003228</name>
</gene>
<name>A0AAV2ZPM0_PYXAD</name>
<evidence type="ECO:0000313" key="14">
    <source>
        <dbReference type="Proteomes" id="UP001181693"/>
    </source>
</evidence>
<evidence type="ECO:0000256" key="6">
    <source>
        <dbReference type="ARBA" id="ARBA00022737"/>
    </source>
</evidence>
<keyword evidence="7" id="KW-0694">RNA-binding</keyword>
<evidence type="ECO:0000256" key="5">
    <source>
        <dbReference type="ARBA" id="ARBA00022490"/>
    </source>
</evidence>
<dbReference type="InterPro" id="IPR000504">
    <property type="entry name" value="RRM_dom"/>
</dbReference>
<dbReference type="InterPro" id="IPR041085">
    <property type="entry name" value="TSAP1_C"/>
</dbReference>
<evidence type="ECO:0000313" key="13">
    <source>
        <dbReference type="EMBL" id="DBA15762.1"/>
    </source>
</evidence>
<keyword evidence="14" id="KW-1185">Reference proteome</keyword>
<evidence type="ECO:0000256" key="2">
    <source>
        <dbReference type="ARBA" id="ARBA00004496"/>
    </source>
</evidence>
<dbReference type="EMBL" id="DYDO01000011">
    <property type="protein sequence ID" value="DBA15762.1"/>
    <property type="molecule type" value="Genomic_DNA"/>
</dbReference>
<protein>
    <recommendedName>
        <fullName evidence="4">tRNA selenocysteine 1-associated protein 1</fullName>
    </recommendedName>
    <alternativeName>
        <fullName evidence="10">tRNA selenocysteine-associated protein 1</fullName>
    </alternativeName>
</protein>
<dbReference type="InterPro" id="IPR035979">
    <property type="entry name" value="RBD_domain_sf"/>
</dbReference>
<proteinExistence type="inferred from homology"/>
<evidence type="ECO:0000256" key="9">
    <source>
        <dbReference type="ARBA" id="ARBA00023242"/>
    </source>
</evidence>
<reference evidence="13" key="1">
    <citation type="thesis" date="2020" institute="ProQuest LLC" country="789 East Eisenhower Parkway, Ann Arbor, MI, USA">
        <title>Comparative Genomics and Chromosome Evolution.</title>
        <authorList>
            <person name="Mudd A.B."/>
        </authorList>
    </citation>
    <scope>NUCLEOTIDE SEQUENCE</scope>
    <source>
        <strain evidence="13">1538</strain>
        <tissue evidence="13">Blood</tissue>
    </source>
</reference>
<evidence type="ECO:0000256" key="10">
    <source>
        <dbReference type="ARBA" id="ARBA00033477"/>
    </source>
</evidence>
<feature type="domain" description="tRNA selenocysteine 1-associated protein 1 C-terminal" evidence="12">
    <location>
        <begin position="81"/>
        <end position="173"/>
    </location>
</feature>